<evidence type="ECO:0000313" key="2">
    <source>
        <dbReference type="Proteomes" id="UP001319180"/>
    </source>
</evidence>
<accession>A0AAP2GIF4</accession>
<keyword evidence="2" id="KW-1185">Reference proteome</keyword>
<reference evidence="1 2" key="1">
    <citation type="submission" date="2021-05" db="EMBL/GenBank/DDBJ databases">
        <title>A Polyphasic approach of four new species of the genus Ohtaekwangia: Ohtaekwangia histidinii sp. nov., Ohtaekwangia cretensis sp. nov., Ohtaekwangia indiensis sp. nov., Ohtaekwangia reichenbachii sp. nov. from diverse environment.</title>
        <authorList>
            <person name="Octaviana S."/>
        </authorList>
    </citation>
    <scope>NUCLEOTIDE SEQUENCE [LARGE SCALE GENOMIC DNA]</scope>
    <source>
        <strain evidence="1 2">PWU37</strain>
    </source>
</reference>
<name>A0AAP2GIF4_9BACT</name>
<dbReference type="InterPro" id="IPR038360">
    <property type="entry name" value="DUF4844_sf"/>
</dbReference>
<dbReference type="Proteomes" id="UP001319180">
    <property type="component" value="Unassembled WGS sequence"/>
</dbReference>
<dbReference type="Pfam" id="PF16133">
    <property type="entry name" value="DUF4844"/>
    <property type="match status" value="1"/>
</dbReference>
<organism evidence="1 2">
    <name type="scientific">Dawidia soli</name>
    <dbReference type="NCBI Taxonomy" id="2782352"/>
    <lineage>
        <taxon>Bacteria</taxon>
        <taxon>Pseudomonadati</taxon>
        <taxon>Bacteroidota</taxon>
        <taxon>Cytophagia</taxon>
        <taxon>Cytophagales</taxon>
        <taxon>Chryseotaleaceae</taxon>
        <taxon>Dawidia</taxon>
    </lineage>
</organism>
<evidence type="ECO:0000313" key="1">
    <source>
        <dbReference type="EMBL" id="MBT1687365.1"/>
    </source>
</evidence>
<dbReference type="RefSeq" id="WP_254090596.1">
    <property type="nucleotide sequence ID" value="NZ_JAHESC010000016.1"/>
</dbReference>
<dbReference type="Gene3D" id="1.20.1480.40">
    <property type="entry name" value="Uncharacterised protein PF16133, DUF4844"/>
    <property type="match status" value="1"/>
</dbReference>
<dbReference type="AlphaFoldDB" id="A0AAP2GIF4"/>
<comment type="caution">
    <text evidence="1">The sequence shown here is derived from an EMBL/GenBank/DDBJ whole genome shotgun (WGS) entry which is preliminary data.</text>
</comment>
<dbReference type="EMBL" id="JAHESC010000016">
    <property type="protein sequence ID" value="MBT1687365.1"/>
    <property type="molecule type" value="Genomic_DNA"/>
</dbReference>
<dbReference type="InterPro" id="IPR032301">
    <property type="entry name" value="DUF4844"/>
</dbReference>
<protein>
    <submittedName>
        <fullName evidence="1">DUF4844 domain-containing protein</fullName>
    </submittedName>
</protein>
<proteinExistence type="predicted"/>
<sequence>MKSKEESLANLRQLRMDEKFLEDMNIFYPGIADEADKETLTGLVNKGIDEFTNVVHSGGDEAYREAIRKGLSYFDESGLYIDTEDRERVGLYFQQMMDAVGVESSGGILNTWLYGFDVG</sequence>
<gene>
    <name evidence="1" type="ORF">KK078_12410</name>
</gene>